<evidence type="ECO:0000313" key="2">
    <source>
        <dbReference type="EMBL" id="HAT4299043.1"/>
    </source>
</evidence>
<gene>
    <name evidence="2" type="ORF">I9063_002428</name>
</gene>
<dbReference type="AlphaFoldDB" id="A0AAN5SFJ8"/>
<accession>A0AAN5SFJ8</accession>
<protein>
    <submittedName>
        <fullName evidence="2">GIY-YIG nuclease family protein</fullName>
    </submittedName>
</protein>
<dbReference type="EMBL" id="DACTBT010000018">
    <property type="protein sequence ID" value="HAT4299043.1"/>
    <property type="molecule type" value="Genomic_DNA"/>
</dbReference>
<evidence type="ECO:0000259" key="1">
    <source>
        <dbReference type="PROSITE" id="PS50164"/>
    </source>
</evidence>
<dbReference type="Gene3D" id="3.40.1440.10">
    <property type="entry name" value="GIY-YIG endonuclease"/>
    <property type="match status" value="1"/>
</dbReference>
<dbReference type="InterPro" id="IPR000305">
    <property type="entry name" value="GIY-YIG_endonuc"/>
</dbReference>
<dbReference type="InterPro" id="IPR035901">
    <property type="entry name" value="GIY-YIG_endonuc_sf"/>
</dbReference>
<dbReference type="Proteomes" id="UP000855421">
    <property type="component" value="Unassembled WGS sequence"/>
</dbReference>
<dbReference type="CDD" id="cd00719">
    <property type="entry name" value="GIY-YIG_SF"/>
    <property type="match status" value="1"/>
</dbReference>
<reference evidence="2" key="2">
    <citation type="submission" date="2020-07" db="EMBL/GenBank/DDBJ databases">
        <authorList>
            <consortium name="NCBI Pathogen Detection Project"/>
        </authorList>
    </citation>
    <scope>NUCLEOTIDE SEQUENCE</scope>
    <source>
        <strain evidence="2">C25</strain>
    </source>
</reference>
<organism evidence="2 3">
    <name type="scientific">Clostridium perfringens</name>
    <dbReference type="NCBI Taxonomy" id="1502"/>
    <lineage>
        <taxon>Bacteria</taxon>
        <taxon>Bacillati</taxon>
        <taxon>Bacillota</taxon>
        <taxon>Clostridia</taxon>
        <taxon>Eubacteriales</taxon>
        <taxon>Clostridiaceae</taxon>
        <taxon>Clostridium</taxon>
    </lineage>
</organism>
<reference evidence="2" key="1">
    <citation type="journal article" date="2018" name="Genome Biol.">
        <title>SKESA: strategic k-mer extension for scrupulous assemblies.</title>
        <authorList>
            <person name="Souvorov A."/>
            <person name="Agarwala R."/>
            <person name="Lipman D.J."/>
        </authorList>
    </citation>
    <scope>NUCLEOTIDE SEQUENCE</scope>
    <source>
        <strain evidence="2">C25</strain>
    </source>
</reference>
<dbReference type="PROSITE" id="PS50164">
    <property type="entry name" value="GIY_YIG"/>
    <property type="match status" value="1"/>
</dbReference>
<proteinExistence type="predicted"/>
<evidence type="ECO:0000313" key="3">
    <source>
        <dbReference type="Proteomes" id="UP000855421"/>
    </source>
</evidence>
<comment type="caution">
    <text evidence="2">The sequence shown here is derived from an EMBL/GenBank/DDBJ whole genome shotgun (WGS) entry which is preliminary data.</text>
</comment>
<dbReference type="SUPFAM" id="SSF82771">
    <property type="entry name" value="GIY-YIG endonuclease"/>
    <property type="match status" value="1"/>
</dbReference>
<feature type="domain" description="GIY-YIG" evidence="1">
    <location>
        <begin position="86"/>
        <end position="168"/>
    </location>
</feature>
<sequence>MRKNTFANKETKIKIGGNIKSPYMEKTGITLNDYLDSVGCFRSKTFIRCYDCGNLVTAGSKSKQRCHKCNKEHYNKYHNNFYNKNKSFYLYVIEDKDGIVRYAGITSSIVTRISAHISKRVSGTKELFKNNNWKSIKYADLSEIVNDKKELKVLENTMMADLNTYNNSDSIKDIDKKRREELLEEFKYYDFKIYKENI</sequence>
<dbReference type="Pfam" id="PF01541">
    <property type="entry name" value="GIY-YIG"/>
    <property type="match status" value="1"/>
</dbReference>
<name>A0AAN5SFJ8_CLOPF</name>
<dbReference type="RefSeq" id="WP_057232719.1">
    <property type="nucleotide sequence ID" value="NZ_CATNYE010000003.1"/>
</dbReference>